<evidence type="ECO:0000313" key="3">
    <source>
        <dbReference type="Proteomes" id="UP001519363"/>
    </source>
</evidence>
<dbReference type="RefSeq" id="WP_209707752.1">
    <property type="nucleotide sequence ID" value="NZ_JAGIOO010000001.1"/>
</dbReference>
<sequence>MGAVSGGFASPVPPTPAAVDSSAAVIEAHQDFRGRRFTEEEQEIAWAAGLWPAAHNARWESPHDDPPISGEALRAQPPERLRQANA</sequence>
<feature type="compositionally biased region" description="Basic and acidic residues" evidence="1">
    <location>
        <begin position="77"/>
        <end position="86"/>
    </location>
</feature>
<dbReference type="EMBL" id="JAGIOO010000001">
    <property type="protein sequence ID" value="MBP2479430.1"/>
    <property type="molecule type" value="Genomic_DNA"/>
</dbReference>
<dbReference type="Proteomes" id="UP001519363">
    <property type="component" value="Unassembled WGS sequence"/>
</dbReference>
<feature type="region of interest" description="Disordered" evidence="1">
    <location>
        <begin position="57"/>
        <end position="86"/>
    </location>
</feature>
<feature type="region of interest" description="Disordered" evidence="1">
    <location>
        <begin position="1"/>
        <end position="21"/>
    </location>
</feature>
<protein>
    <submittedName>
        <fullName evidence="2">Uncharacterized protein</fullName>
    </submittedName>
</protein>
<keyword evidence="3" id="KW-1185">Reference proteome</keyword>
<feature type="compositionally biased region" description="Basic and acidic residues" evidence="1">
    <location>
        <begin position="57"/>
        <end position="66"/>
    </location>
</feature>
<comment type="caution">
    <text evidence="2">The sequence shown here is derived from an EMBL/GenBank/DDBJ whole genome shotgun (WGS) entry which is preliminary data.</text>
</comment>
<accession>A0ABS5AS89</accession>
<evidence type="ECO:0000256" key="1">
    <source>
        <dbReference type="SAM" id="MobiDB-lite"/>
    </source>
</evidence>
<name>A0ABS5AS89_9PSEU</name>
<proteinExistence type="predicted"/>
<organism evidence="2 3">
    <name type="scientific">Crossiella equi</name>
    <dbReference type="NCBI Taxonomy" id="130796"/>
    <lineage>
        <taxon>Bacteria</taxon>
        <taxon>Bacillati</taxon>
        <taxon>Actinomycetota</taxon>
        <taxon>Actinomycetes</taxon>
        <taxon>Pseudonocardiales</taxon>
        <taxon>Pseudonocardiaceae</taxon>
        <taxon>Crossiella</taxon>
    </lineage>
</organism>
<reference evidence="2 3" key="1">
    <citation type="submission" date="2021-03" db="EMBL/GenBank/DDBJ databases">
        <title>Sequencing the genomes of 1000 actinobacteria strains.</title>
        <authorList>
            <person name="Klenk H.-P."/>
        </authorList>
    </citation>
    <scope>NUCLEOTIDE SEQUENCE [LARGE SCALE GENOMIC DNA]</scope>
    <source>
        <strain evidence="2 3">DSM 44580</strain>
    </source>
</reference>
<gene>
    <name evidence="2" type="ORF">JOF53_008302</name>
</gene>
<evidence type="ECO:0000313" key="2">
    <source>
        <dbReference type="EMBL" id="MBP2479430.1"/>
    </source>
</evidence>